<evidence type="ECO:0000256" key="3">
    <source>
        <dbReference type="PROSITE-ProRule" id="PRU00023"/>
    </source>
</evidence>
<comment type="caution">
    <text evidence="4">The sequence shown here is derived from an EMBL/GenBank/DDBJ whole genome shotgun (WGS) entry which is preliminary data.</text>
</comment>
<keyword evidence="2 3" id="KW-0040">ANK repeat</keyword>
<keyword evidence="1" id="KW-0677">Repeat</keyword>
<gene>
    <name evidence="4" type="ORF">FDENT_2951</name>
</gene>
<organism evidence="4 5">
    <name type="scientific">Fusarium denticulatum</name>
    <dbReference type="NCBI Taxonomy" id="48507"/>
    <lineage>
        <taxon>Eukaryota</taxon>
        <taxon>Fungi</taxon>
        <taxon>Dikarya</taxon>
        <taxon>Ascomycota</taxon>
        <taxon>Pezizomycotina</taxon>
        <taxon>Sordariomycetes</taxon>
        <taxon>Hypocreomycetidae</taxon>
        <taxon>Hypocreales</taxon>
        <taxon>Nectriaceae</taxon>
        <taxon>Fusarium</taxon>
        <taxon>Fusarium fujikuroi species complex</taxon>
    </lineage>
</organism>
<feature type="repeat" description="ANK" evidence="3">
    <location>
        <begin position="359"/>
        <end position="397"/>
    </location>
</feature>
<dbReference type="AlphaFoldDB" id="A0A8H6CUE2"/>
<dbReference type="PROSITE" id="PS50088">
    <property type="entry name" value="ANK_REPEAT"/>
    <property type="match status" value="3"/>
</dbReference>
<dbReference type="InterPro" id="IPR036770">
    <property type="entry name" value="Ankyrin_rpt-contain_sf"/>
</dbReference>
<feature type="repeat" description="ANK" evidence="3">
    <location>
        <begin position="437"/>
        <end position="470"/>
    </location>
</feature>
<dbReference type="PANTHER" id="PTHR24198">
    <property type="entry name" value="ANKYRIN REPEAT AND PROTEIN KINASE DOMAIN-CONTAINING PROTEIN"/>
    <property type="match status" value="1"/>
</dbReference>
<dbReference type="EMBL" id="JAAOAK010000067">
    <property type="protein sequence ID" value="KAF5692429.1"/>
    <property type="molecule type" value="Genomic_DNA"/>
</dbReference>
<evidence type="ECO:0000256" key="2">
    <source>
        <dbReference type="ARBA" id="ARBA00023043"/>
    </source>
</evidence>
<dbReference type="Proteomes" id="UP000562682">
    <property type="component" value="Unassembled WGS sequence"/>
</dbReference>
<dbReference type="PANTHER" id="PTHR24198:SF165">
    <property type="entry name" value="ANKYRIN REPEAT-CONTAINING PROTEIN-RELATED"/>
    <property type="match status" value="1"/>
</dbReference>
<feature type="repeat" description="ANK" evidence="3">
    <location>
        <begin position="398"/>
        <end position="436"/>
    </location>
</feature>
<dbReference type="Pfam" id="PF12796">
    <property type="entry name" value="Ank_2"/>
    <property type="match status" value="2"/>
</dbReference>
<dbReference type="Gene3D" id="1.25.40.20">
    <property type="entry name" value="Ankyrin repeat-containing domain"/>
    <property type="match status" value="1"/>
</dbReference>
<evidence type="ECO:0000256" key="1">
    <source>
        <dbReference type="ARBA" id="ARBA00022737"/>
    </source>
</evidence>
<accession>A0A8H6CUE2</accession>
<reference evidence="4 5" key="1">
    <citation type="submission" date="2020-05" db="EMBL/GenBank/DDBJ databases">
        <title>Identification and distribution of gene clusters putatively required for synthesis of sphingolipid metabolism inhibitors in phylogenetically diverse species of the filamentous fungus Fusarium.</title>
        <authorList>
            <person name="Kim H.-S."/>
            <person name="Busman M."/>
            <person name="Brown D.W."/>
            <person name="Divon H."/>
            <person name="Uhlig S."/>
            <person name="Proctor R.H."/>
        </authorList>
    </citation>
    <scope>NUCLEOTIDE SEQUENCE [LARGE SCALE GENOMIC DNA]</scope>
    <source>
        <strain evidence="4 5">NRRL 25311</strain>
    </source>
</reference>
<name>A0A8H6CUE2_9HYPO</name>
<sequence length="557" mass="61784">MASPLIRLGKSPYQEFIQNPNDKHDETGDVPRTPMKMIDRDDSVLCETEDFRLLYQIVLQNDILALKRYLIAAPWAVDRISARPEIYEGTDYFLLATQKGNLGVLLVLLEHCRGSNNSTDEIRFQKRGYQLLNEAARRGHVETVEFLLDSRPLYAGIHDRDCKGYTALASAADINSSRYSDPADWRDVCVENNEKVMDLLLDYGARASDIVLPINDTEKTPDTVLTLAVQWASPRLINRLIDGGANIQATVTKHPSDLGFWNERGYIFDISSFFVACISANLKSVQCLLDGPGVDQADMISCRDSRGSLPIHWATRNQLPDELQYIPPPILQERVRNIASIIGLLLDVNPATVNIQDDDGNTSLHYATEHFGRSGKLYTDIFELLCQKGADAGIRNKQGQTPLHTLLRRDGSNMPVDAAAVSTLLAHGAKVTDVDNAGNTALHVACFNCNLGDAVAVLLQHGADPTLPNSRKDMPIHTVAQFNCPPRASRSRADEIMKAQDDMLDRLVKARDTGLMDIPNKAEKTAQEIYQDSRARWLEGARGEGTRGWGRGATMGY</sequence>
<protein>
    <submittedName>
        <fullName evidence="4">Ankyrin protein</fullName>
    </submittedName>
</protein>
<proteinExistence type="predicted"/>
<dbReference type="PROSITE" id="PS50297">
    <property type="entry name" value="ANK_REP_REGION"/>
    <property type="match status" value="1"/>
</dbReference>
<dbReference type="SUPFAM" id="SSF48403">
    <property type="entry name" value="Ankyrin repeat"/>
    <property type="match status" value="1"/>
</dbReference>
<evidence type="ECO:0000313" key="4">
    <source>
        <dbReference type="EMBL" id="KAF5692429.1"/>
    </source>
</evidence>
<evidence type="ECO:0000313" key="5">
    <source>
        <dbReference type="Proteomes" id="UP000562682"/>
    </source>
</evidence>
<dbReference type="SMART" id="SM00248">
    <property type="entry name" value="ANK"/>
    <property type="match status" value="8"/>
</dbReference>
<dbReference type="InterPro" id="IPR002110">
    <property type="entry name" value="Ankyrin_rpt"/>
</dbReference>
<keyword evidence="5" id="KW-1185">Reference proteome</keyword>